<dbReference type="SUPFAM" id="SSF55874">
    <property type="entry name" value="ATPase domain of HSP90 chaperone/DNA topoisomerase II/histidine kinase"/>
    <property type="match status" value="1"/>
</dbReference>
<dbReference type="InterPro" id="IPR036890">
    <property type="entry name" value="HATPase_C_sf"/>
</dbReference>
<gene>
    <name evidence="1" type="ORF">DEO72_LG5g1258</name>
</gene>
<sequence length="106" mass="12125">MWKFTTNRCLKGWNLLGKGWGWTLEALTLKGCAIWCCLVYEILDNVVVEAQVGFPSKIDVVLVANDFVSIIDNGCEIRAKFEEDVDVMLTECDIIFNEQTRSIRYV</sequence>
<name>A0A4D6LYZ5_VIGUN</name>
<proteinExistence type="predicted"/>
<evidence type="ECO:0000313" key="1">
    <source>
        <dbReference type="EMBL" id="QCD93186.1"/>
    </source>
</evidence>
<evidence type="ECO:0000313" key="2">
    <source>
        <dbReference type="Proteomes" id="UP000501690"/>
    </source>
</evidence>
<dbReference type="AlphaFoldDB" id="A0A4D6LYZ5"/>
<dbReference type="Proteomes" id="UP000501690">
    <property type="component" value="Linkage Group LG5"/>
</dbReference>
<dbReference type="EMBL" id="CP039349">
    <property type="protein sequence ID" value="QCD93186.1"/>
    <property type="molecule type" value="Genomic_DNA"/>
</dbReference>
<dbReference type="Gene3D" id="3.30.565.10">
    <property type="entry name" value="Histidine kinase-like ATPase, C-terminal domain"/>
    <property type="match status" value="1"/>
</dbReference>
<accession>A0A4D6LYZ5</accession>
<organism evidence="1 2">
    <name type="scientific">Vigna unguiculata</name>
    <name type="common">Cowpea</name>
    <dbReference type="NCBI Taxonomy" id="3917"/>
    <lineage>
        <taxon>Eukaryota</taxon>
        <taxon>Viridiplantae</taxon>
        <taxon>Streptophyta</taxon>
        <taxon>Embryophyta</taxon>
        <taxon>Tracheophyta</taxon>
        <taxon>Spermatophyta</taxon>
        <taxon>Magnoliopsida</taxon>
        <taxon>eudicotyledons</taxon>
        <taxon>Gunneridae</taxon>
        <taxon>Pentapetalae</taxon>
        <taxon>rosids</taxon>
        <taxon>fabids</taxon>
        <taxon>Fabales</taxon>
        <taxon>Fabaceae</taxon>
        <taxon>Papilionoideae</taxon>
        <taxon>50 kb inversion clade</taxon>
        <taxon>NPAAA clade</taxon>
        <taxon>indigoferoid/millettioid clade</taxon>
        <taxon>Phaseoleae</taxon>
        <taxon>Vigna</taxon>
    </lineage>
</organism>
<protein>
    <submittedName>
        <fullName evidence="1">DNA gyrase subunit B</fullName>
    </submittedName>
</protein>
<reference evidence="1 2" key="1">
    <citation type="submission" date="2019-04" db="EMBL/GenBank/DDBJ databases">
        <title>An improved genome assembly and genetic linkage map for asparagus bean, Vigna unguiculata ssp. sesquipedialis.</title>
        <authorList>
            <person name="Xia Q."/>
            <person name="Zhang R."/>
            <person name="Dong Y."/>
        </authorList>
    </citation>
    <scope>NUCLEOTIDE SEQUENCE [LARGE SCALE GENOMIC DNA]</scope>
    <source>
        <tissue evidence="1">Leaf</tissue>
    </source>
</reference>
<keyword evidence="2" id="KW-1185">Reference proteome</keyword>